<name>K9ZZ81_DEIPD</name>
<evidence type="ECO:0000313" key="2">
    <source>
        <dbReference type="Proteomes" id="UP000010467"/>
    </source>
</evidence>
<sequence length="118" mass="13418">MHDVPYLDTAHLLTFGEAQEAYRLARLFDPDRRWTALLYLATLTPYLWEAVRPHLDFEGDFADLEQVSGITRGEALVLGLASNLFRMEGAVDMTELADGLDDEVWDIALTALRLYRDS</sequence>
<dbReference type="RefSeq" id="WP_015235261.1">
    <property type="nucleotide sequence ID" value="NC_019793.1"/>
</dbReference>
<keyword evidence="2" id="KW-1185">Reference proteome</keyword>
<dbReference type="EMBL" id="CP003382">
    <property type="protein sequence ID" value="AFZ66953.1"/>
    <property type="molecule type" value="Genomic_DNA"/>
</dbReference>
<dbReference type="STRING" id="937777.Deipe_1412"/>
<organism evidence="1 2">
    <name type="scientific">Deinococcus peraridilitoris (strain DSM 19664 / LMG 22246 / CIP 109416 / KR-200)</name>
    <dbReference type="NCBI Taxonomy" id="937777"/>
    <lineage>
        <taxon>Bacteria</taxon>
        <taxon>Thermotogati</taxon>
        <taxon>Deinococcota</taxon>
        <taxon>Deinococci</taxon>
        <taxon>Deinococcales</taxon>
        <taxon>Deinococcaceae</taxon>
        <taxon>Deinococcus</taxon>
    </lineage>
</organism>
<evidence type="ECO:0000313" key="1">
    <source>
        <dbReference type="EMBL" id="AFZ66953.1"/>
    </source>
</evidence>
<gene>
    <name evidence="1" type="ordered locus">Deipe_1412</name>
</gene>
<protein>
    <submittedName>
        <fullName evidence="1">Uncharacterized protein</fullName>
    </submittedName>
</protein>
<reference evidence="2" key="1">
    <citation type="submission" date="2012-03" db="EMBL/GenBank/DDBJ databases">
        <title>Complete sequence of chromosome of Deinococcus peraridilitoris DSM 19664.</title>
        <authorList>
            <person name="Lucas S."/>
            <person name="Copeland A."/>
            <person name="Lapidus A."/>
            <person name="Glavina del Rio T."/>
            <person name="Dalin E."/>
            <person name="Tice H."/>
            <person name="Bruce D."/>
            <person name="Goodwin L."/>
            <person name="Pitluck S."/>
            <person name="Peters L."/>
            <person name="Mikhailova N."/>
            <person name="Lu M."/>
            <person name="Kyrpides N."/>
            <person name="Mavromatis K."/>
            <person name="Ivanova N."/>
            <person name="Brettin T."/>
            <person name="Detter J.C."/>
            <person name="Han C."/>
            <person name="Larimer F."/>
            <person name="Land M."/>
            <person name="Hauser L."/>
            <person name="Markowitz V."/>
            <person name="Cheng J.-F."/>
            <person name="Hugenholtz P."/>
            <person name="Woyke T."/>
            <person name="Wu D."/>
            <person name="Pukall R."/>
            <person name="Steenblock K."/>
            <person name="Brambilla E."/>
            <person name="Klenk H.-P."/>
            <person name="Eisen J.A."/>
        </authorList>
    </citation>
    <scope>NUCLEOTIDE SEQUENCE [LARGE SCALE GENOMIC DNA]</scope>
    <source>
        <strain evidence="2">DSM 19664 / LMG 22246 / CIP 109416 / KR-200</strain>
    </source>
</reference>
<dbReference type="Proteomes" id="UP000010467">
    <property type="component" value="Chromosome"/>
</dbReference>
<dbReference type="KEGG" id="dpd:Deipe_1412"/>
<accession>K9ZZ81</accession>
<proteinExistence type="predicted"/>
<dbReference type="AlphaFoldDB" id="K9ZZ81"/>
<dbReference type="PATRIC" id="fig|937777.3.peg.1418"/>
<dbReference type="HOGENOM" id="CLU_2069225_0_0_0"/>